<evidence type="ECO:0000259" key="1">
    <source>
        <dbReference type="Pfam" id="PF02786"/>
    </source>
</evidence>
<dbReference type="Pfam" id="PF02786">
    <property type="entry name" value="CPSase_L_D2"/>
    <property type="match status" value="1"/>
</dbReference>
<dbReference type="Gene3D" id="3.30.470.20">
    <property type="entry name" value="ATP-grasp fold, B domain"/>
    <property type="match status" value="1"/>
</dbReference>
<reference evidence="2 3" key="1">
    <citation type="submission" date="2018-05" db="EMBL/GenBank/DDBJ databases">
        <title>Evolution of small genomes with special reference to Mycobacterium leprae.</title>
        <authorList>
            <person name="Mohanty P.S."/>
            <person name="Bansal A.K."/>
            <person name="Gupta U.D."/>
            <person name="Naaz F."/>
            <person name="Dwivedi V.D."/>
            <person name="Singh H."/>
            <person name="Gupta G."/>
            <person name="Sharma S."/>
            <person name="Arora M."/>
        </authorList>
    </citation>
    <scope>NUCLEOTIDE SEQUENCE [LARGE SCALE GENOMIC DNA]</scope>
    <source>
        <strain evidence="2 3">MRHRU-235-G</strain>
    </source>
</reference>
<dbReference type="GO" id="GO:0005524">
    <property type="term" value="F:ATP binding"/>
    <property type="evidence" value="ECO:0007669"/>
    <property type="project" value="InterPro"/>
</dbReference>
<protein>
    <recommendedName>
        <fullName evidence="1">Carbamoyl phosphate synthase ATP-binding domain-containing protein</fullName>
    </recommendedName>
</protein>
<dbReference type="EMBL" id="CP029543">
    <property type="protein sequence ID" value="AWV47155.1"/>
    <property type="molecule type" value="Genomic_DNA"/>
</dbReference>
<proteinExistence type="predicted"/>
<dbReference type="InterPro" id="IPR005479">
    <property type="entry name" value="CPAse_ATP-bd"/>
</dbReference>
<evidence type="ECO:0000313" key="2">
    <source>
        <dbReference type="EMBL" id="AWV47155.1"/>
    </source>
</evidence>
<sequence length="39" mass="4369">MNARLLVEQAVTEENTELNLAELQLTVAYGNETLTSILY</sequence>
<evidence type="ECO:0000313" key="3">
    <source>
        <dbReference type="Proteomes" id="UP000249682"/>
    </source>
</evidence>
<dbReference type="Proteomes" id="UP000249682">
    <property type="component" value="Chromosome"/>
</dbReference>
<feature type="domain" description="Carbamoyl phosphate synthase ATP-binding" evidence="1">
    <location>
        <begin position="1"/>
        <end position="32"/>
    </location>
</feature>
<gene>
    <name evidence="2" type="ORF">DIJ64_00865</name>
</gene>
<dbReference type="AlphaFoldDB" id="A0AAD0KTP3"/>
<organism evidence="2 3">
    <name type="scientific">Mycobacterium leprae</name>
    <dbReference type="NCBI Taxonomy" id="1769"/>
    <lineage>
        <taxon>Bacteria</taxon>
        <taxon>Bacillati</taxon>
        <taxon>Actinomycetota</taxon>
        <taxon>Actinomycetes</taxon>
        <taxon>Mycobacteriales</taxon>
        <taxon>Mycobacteriaceae</taxon>
        <taxon>Mycobacterium</taxon>
    </lineage>
</organism>
<name>A0AAD0KTP3_MYCLR</name>
<accession>A0AAD0KTP3</accession>